<sequence>MVNVKNSSSPAFKAFVDASAGAMGALFTAVLLYPLDVVKTRRQVEVDNSNEEEHKTDDEFKVKALALRKKKEHNLLVAVWLVYRKEGMEGLFAGLSSKVIHTVLSNFAYFYWYSFLKTAVEKHSSMPITTSMSLLMASTAGALNMSMTLPLEMINTRAQIQSSEDEASDADGNEKEKEPRKRTMWGIANEIYAEDGLMSFWKGFIPSLVLVSNPSINYTIFDKLKLQLQQSKMVASNAKRASSLTALEAFLLAAIAKVVATIITYPIIRAKILIQAQKKQITEQQKSAHGYHHAEMGNSMVQVLRRIGELEGPRGYFKGCSAQLFNTVLKSALLVMTKEEITKYTMRVLFLLRRSAGPKAIETAIA</sequence>
<dbReference type="SUPFAM" id="SSF103506">
    <property type="entry name" value="Mitochondrial carrier"/>
    <property type="match status" value="1"/>
</dbReference>
<dbReference type="Gene3D" id="1.50.40.10">
    <property type="entry name" value="Mitochondrial carrier domain"/>
    <property type="match status" value="1"/>
</dbReference>
<dbReference type="AlphaFoldDB" id="A0AAU9LQ19"/>
<evidence type="ECO:0000256" key="11">
    <source>
        <dbReference type="SAM" id="Phobius"/>
    </source>
</evidence>
<dbReference type="PROSITE" id="PS50920">
    <property type="entry name" value="SOLCAR"/>
    <property type="match status" value="3"/>
</dbReference>
<evidence type="ECO:0000313" key="13">
    <source>
        <dbReference type="Proteomes" id="UP001160483"/>
    </source>
</evidence>
<dbReference type="Proteomes" id="UP001160483">
    <property type="component" value="Unassembled WGS sequence"/>
</dbReference>
<dbReference type="InterPro" id="IPR018108">
    <property type="entry name" value="MCP_transmembrane"/>
</dbReference>
<evidence type="ECO:0000256" key="7">
    <source>
        <dbReference type="ARBA" id="ARBA00023136"/>
    </source>
</evidence>
<feature type="repeat" description="Solcar" evidence="8">
    <location>
        <begin position="244"/>
        <end position="344"/>
    </location>
</feature>
<evidence type="ECO:0000313" key="12">
    <source>
        <dbReference type="EMBL" id="CAH0482908.1"/>
    </source>
</evidence>
<keyword evidence="6 11" id="KW-1133">Transmembrane helix</keyword>
<evidence type="ECO:0000256" key="3">
    <source>
        <dbReference type="ARBA" id="ARBA00022448"/>
    </source>
</evidence>
<evidence type="ECO:0000256" key="2">
    <source>
        <dbReference type="ARBA" id="ARBA00006375"/>
    </source>
</evidence>
<feature type="transmembrane region" description="Helical" evidence="11">
    <location>
        <begin position="12"/>
        <end position="33"/>
    </location>
</feature>
<protein>
    <submittedName>
        <fullName evidence="12">Uncharacterized protein</fullName>
    </submittedName>
</protein>
<evidence type="ECO:0000256" key="1">
    <source>
        <dbReference type="ARBA" id="ARBA00004141"/>
    </source>
</evidence>
<dbReference type="PANTHER" id="PTHR45939:SF1">
    <property type="entry name" value="MITOCHONDRIAL THIAMINE PYROPHOSPHATE CARRIER 1-RELATED"/>
    <property type="match status" value="1"/>
</dbReference>
<reference evidence="12" key="1">
    <citation type="submission" date="2021-11" db="EMBL/GenBank/DDBJ databases">
        <authorList>
            <person name="Islam A."/>
            <person name="Islam S."/>
            <person name="Flora M.S."/>
            <person name="Rahman M."/>
            <person name="Ziaur R.M."/>
            <person name="Epstein J.H."/>
            <person name="Hassan M."/>
            <person name="Klassen M."/>
            <person name="Woodard K."/>
            <person name="Webb A."/>
            <person name="Webby R.J."/>
            <person name="El Zowalaty M.E."/>
        </authorList>
    </citation>
    <scope>NUCLEOTIDE SEQUENCE</scope>
    <source>
        <strain evidence="12">Pbs3</strain>
    </source>
</reference>
<feature type="transmembrane region" description="Helical" evidence="11">
    <location>
        <begin position="249"/>
        <end position="268"/>
    </location>
</feature>
<feature type="transmembrane region" description="Helical" evidence="11">
    <location>
        <begin position="132"/>
        <end position="151"/>
    </location>
</feature>
<evidence type="ECO:0000256" key="4">
    <source>
        <dbReference type="ARBA" id="ARBA00022692"/>
    </source>
</evidence>
<proteinExistence type="inferred from homology"/>
<evidence type="ECO:0000256" key="9">
    <source>
        <dbReference type="RuleBase" id="RU000488"/>
    </source>
</evidence>
<feature type="compositionally biased region" description="Basic and acidic residues" evidence="10">
    <location>
        <begin position="172"/>
        <end position="181"/>
    </location>
</feature>
<dbReference type="GO" id="GO:0016020">
    <property type="term" value="C:membrane"/>
    <property type="evidence" value="ECO:0007669"/>
    <property type="project" value="UniProtKB-SubCell"/>
</dbReference>
<comment type="caution">
    <text evidence="12">The sequence shown here is derived from an EMBL/GenBank/DDBJ whole genome shotgun (WGS) entry which is preliminary data.</text>
</comment>
<dbReference type="PANTHER" id="PTHR45939">
    <property type="entry name" value="PEROXISOMAL MEMBRANE PROTEIN PMP34-RELATED"/>
    <property type="match status" value="1"/>
</dbReference>
<name>A0AAU9LQ19_9STRA</name>
<organism evidence="12 13">
    <name type="scientific">Peronospora belbahrii</name>
    <dbReference type="NCBI Taxonomy" id="622444"/>
    <lineage>
        <taxon>Eukaryota</taxon>
        <taxon>Sar</taxon>
        <taxon>Stramenopiles</taxon>
        <taxon>Oomycota</taxon>
        <taxon>Peronosporomycetes</taxon>
        <taxon>Peronosporales</taxon>
        <taxon>Peronosporaceae</taxon>
        <taxon>Peronospora</taxon>
    </lineage>
</organism>
<evidence type="ECO:0000256" key="10">
    <source>
        <dbReference type="SAM" id="MobiDB-lite"/>
    </source>
</evidence>
<feature type="repeat" description="Solcar" evidence="8">
    <location>
        <begin position="12"/>
        <end position="119"/>
    </location>
</feature>
<feature type="region of interest" description="Disordered" evidence="10">
    <location>
        <begin position="162"/>
        <end position="181"/>
    </location>
</feature>
<dbReference type="EMBL" id="CAKKTJ010000336">
    <property type="protein sequence ID" value="CAH0482908.1"/>
    <property type="molecule type" value="Genomic_DNA"/>
</dbReference>
<evidence type="ECO:0000256" key="8">
    <source>
        <dbReference type="PROSITE-ProRule" id="PRU00282"/>
    </source>
</evidence>
<feature type="transmembrane region" description="Helical" evidence="11">
    <location>
        <begin position="91"/>
        <end position="112"/>
    </location>
</feature>
<gene>
    <name evidence="12" type="ORF">PBS003_LOCUS9485</name>
</gene>
<feature type="repeat" description="Solcar" evidence="8">
    <location>
        <begin position="128"/>
        <end position="227"/>
    </location>
</feature>
<evidence type="ECO:0000256" key="5">
    <source>
        <dbReference type="ARBA" id="ARBA00022737"/>
    </source>
</evidence>
<accession>A0AAU9LQ19</accession>
<keyword evidence="5" id="KW-0677">Repeat</keyword>
<comment type="similarity">
    <text evidence="2 9">Belongs to the mitochondrial carrier (TC 2.A.29) family.</text>
</comment>
<keyword evidence="7 8" id="KW-0472">Membrane</keyword>
<dbReference type="InterPro" id="IPR023395">
    <property type="entry name" value="MCP_dom_sf"/>
</dbReference>
<comment type="subcellular location">
    <subcellularLocation>
        <location evidence="1">Membrane</location>
        <topology evidence="1">Multi-pass membrane protein</topology>
    </subcellularLocation>
</comment>
<dbReference type="Pfam" id="PF00153">
    <property type="entry name" value="Mito_carr"/>
    <property type="match status" value="3"/>
</dbReference>
<evidence type="ECO:0000256" key="6">
    <source>
        <dbReference type="ARBA" id="ARBA00022989"/>
    </source>
</evidence>
<keyword evidence="4 8" id="KW-0812">Transmembrane</keyword>
<keyword evidence="3 9" id="KW-0813">Transport</keyword>
<dbReference type="InterPro" id="IPR052217">
    <property type="entry name" value="Mito/Peroxisomal_Carrier"/>
</dbReference>
<dbReference type="GO" id="GO:0015217">
    <property type="term" value="F:ADP transmembrane transporter activity"/>
    <property type="evidence" value="ECO:0007669"/>
    <property type="project" value="TreeGrafter"/>
</dbReference>